<comment type="caution">
    <text evidence="1">The sequence shown here is derived from an EMBL/GenBank/DDBJ whole genome shotgun (WGS) entry which is preliminary data.</text>
</comment>
<reference evidence="1 2" key="1">
    <citation type="submission" date="2023-07" db="EMBL/GenBank/DDBJ databases">
        <title>Sorghum-associated microbial communities from plants grown in Nebraska, USA.</title>
        <authorList>
            <person name="Schachtman D."/>
        </authorList>
    </citation>
    <scope>NUCLEOTIDE SEQUENCE [LARGE SCALE GENOMIC DNA]</scope>
    <source>
        <strain evidence="1 2">4249</strain>
    </source>
</reference>
<evidence type="ECO:0000313" key="2">
    <source>
        <dbReference type="Proteomes" id="UP001265700"/>
    </source>
</evidence>
<accession>A0ABU1WRY8</accession>
<proteinExistence type="predicted"/>
<sequence>MMRTLLTVPLVAVALVGCGGGSSEPEVVPLYAGTYFVVMDKTVDDCNTGVARRIEVIQTVSQSGRAVTLVSNQLVLQGQVDPDDLGISTSAQTIQDGVRVTTGVVYRASNVPGLFGAGLSIVADAGNQRCVVAYNGQAQLQ</sequence>
<dbReference type="Proteomes" id="UP001265700">
    <property type="component" value="Unassembled WGS sequence"/>
</dbReference>
<keyword evidence="2" id="KW-1185">Reference proteome</keyword>
<name>A0ABU1WRY8_9BURK</name>
<evidence type="ECO:0000313" key="1">
    <source>
        <dbReference type="EMBL" id="MDR7152078.1"/>
    </source>
</evidence>
<gene>
    <name evidence="1" type="ORF">J2W49_004054</name>
</gene>
<dbReference type="EMBL" id="JAVDWU010000010">
    <property type="protein sequence ID" value="MDR7152078.1"/>
    <property type="molecule type" value="Genomic_DNA"/>
</dbReference>
<protein>
    <recommendedName>
        <fullName evidence="3">Lipoprotein</fullName>
    </recommendedName>
</protein>
<evidence type="ECO:0008006" key="3">
    <source>
        <dbReference type="Google" id="ProtNLM"/>
    </source>
</evidence>
<dbReference type="RefSeq" id="WP_310320471.1">
    <property type="nucleotide sequence ID" value="NZ_JAVDWU010000010.1"/>
</dbReference>
<organism evidence="1 2">
    <name type="scientific">Hydrogenophaga palleronii</name>
    <dbReference type="NCBI Taxonomy" id="65655"/>
    <lineage>
        <taxon>Bacteria</taxon>
        <taxon>Pseudomonadati</taxon>
        <taxon>Pseudomonadota</taxon>
        <taxon>Betaproteobacteria</taxon>
        <taxon>Burkholderiales</taxon>
        <taxon>Comamonadaceae</taxon>
        <taxon>Hydrogenophaga</taxon>
    </lineage>
</organism>
<dbReference type="PROSITE" id="PS51257">
    <property type="entry name" value="PROKAR_LIPOPROTEIN"/>
    <property type="match status" value="1"/>
</dbReference>